<keyword evidence="2" id="KW-1185">Reference proteome</keyword>
<protein>
    <submittedName>
        <fullName evidence="1">Uncharacterized protein</fullName>
    </submittedName>
</protein>
<name>A0AAN0T7P3_HEYCO</name>
<proteinExistence type="predicted"/>
<accession>A0AAN0T7P3</accession>
<dbReference type="Proteomes" id="UP000032024">
    <property type="component" value="Chromosome"/>
</dbReference>
<evidence type="ECO:0000313" key="1">
    <source>
        <dbReference type="EMBL" id="AJO23389.1"/>
    </source>
</evidence>
<gene>
    <name evidence="1" type="ORF">SB48_HM08orf04135</name>
</gene>
<dbReference type="EMBL" id="CP010525">
    <property type="protein sequence ID" value="AJO23389.1"/>
    <property type="molecule type" value="Genomic_DNA"/>
</dbReference>
<sequence length="42" mass="4657">MGRTANQKAAVLKPAGSASNRLWGNELVFIDKKQESLYSVFM</sequence>
<evidence type="ECO:0000313" key="2">
    <source>
        <dbReference type="Proteomes" id="UP000032024"/>
    </source>
</evidence>
<reference evidence="2" key="1">
    <citation type="submission" date="2015-01" db="EMBL/GenBank/DDBJ databases">
        <title>Comparative genome analysis of Bacillus coagulans HM-08, Clostridium butyricum HM-68, Bacillus subtilis HM-66 and Bacillus paralicheniformis BL-09.</title>
        <authorList>
            <person name="Zhang H."/>
        </authorList>
    </citation>
    <scope>NUCLEOTIDE SEQUENCE [LARGE SCALE GENOMIC DNA]</scope>
    <source>
        <strain evidence="2">HM-08</strain>
    </source>
</reference>
<dbReference type="AlphaFoldDB" id="A0AAN0T7P3"/>
<organism evidence="1 2">
    <name type="scientific">Heyndrickxia coagulans</name>
    <name type="common">Weizmannia coagulans</name>
    <dbReference type="NCBI Taxonomy" id="1398"/>
    <lineage>
        <taxon>Bacteria</taxon>
        <taxon>Bacillati</taxon>
        <taxon>Bacillota</taxon>
        <taxon>Bacilli</taxon>
        <taxon>Bacillales</taxon>
        <taxon>Bacillaceae</taxon>
        <taxon>Heyndrickxia</taxon>
    </lineage>
</organism>